<name>A0ABY7T2X1_9SPHI</name>
<dbReference type="InterPro" id="IPR011004">
    <property type="entry name" value="Trimer_LpxA-like_sf"/>
</dbReference>
<dbReference type="Proteomes" id="UP001216139">
    <property type="component" value="Chromosome"/>
</dbReference>
<keyword evidence="2" id="KW-1185">Reference proteome</keyword>
<organism evidence="1 2">
    <name type="scientific">Mucilaginibacter jinjuensis</name>
    <dbReference type="NCBI Taxonomy" id="1176721"/>
    <lineage>
        <taxon>Bacteria</taxon>
        <taxon>Pseudomonadati</taxon>
        <taxon>Bacteroidota</taxon>
        <taxon>Sphingobacteriia</taxon>
        <taxon>Sphingobacteriales</taxon>
        <taxon>Sphingobacteriaceae</taxon>
        <taxon>Mucilaginibacter</taxon>
    </lineage>
</organism>
<gene>
    <name evidence="1" type="ORF">PQO05_17880</name>
</gene>
<sequence length="224" mass="24975">MKISLGEDDLISYISNQLDCFFPDNKPVKAGVKQSINMAIARLEYCFKHVSYKTYCDEDNTYYNHLRSDHNISLLWFLANSVWRETGNDNLASKLYYLNKALHGFDCMYDTKLPDIFLIFHGVGTMLGKATYSDFFVALQGCTVGSNKGNYPVIGKGVSLTANSSIIGNSSIGDRVNIGTRAIVFEKNITSDTSVFINAAGAIEDKKSSTPYAQQCFNVDLKKY</sequence>
<protein>
    <recommendedName>
        <fullName evidence="3">Serine O-acetyltransferase</fullName>
    </recommendedName>
</protein>
<reference evidence="1 2" key="1">
    <citation type="submission" date="2023-02" db="EMBL/GenBank/DDBJ databases">
        <title>Genome sequence of Mucilaginibacter jinjuensis strain KACC 16571.</title>
        <authorList>
            <person name="Kim S."/>
            <person name="Heo J."/>
            <person name="Kwon S.-W."/>
        </authorList>
    </citation>
    <scope>NUCLEOTIDE SEQUENCE [LARGE SCALE GENOMIC DNA]</scope>
    <source>
        <strain evidence="1 2">KACC 16571</strain>
    </source>
</reference>
<dbReference type="SUPFAM" id="SSF51161">
    <property type="entry name" value="Trimeric LpxA-like enzymes"/>
    <property type="match status" value="1"/>
</dbReference>
<accession>A0ABY7T2X1</accession>
<proteinExistence type="predicted"/>
<evidence type="ECO:0008006" key="3">
    <source>
        <dbReference type="Google" id="ProtNLM"/>
    </source>
</evidence>
<dbReference type="Gene3D" id="2.160.10.10">
    <property type="entry name" value="Hexapeptide repeat proteins"/>
    <property type="match status" value="1"/>
</dbReference>
<evidence type="ECO:0000313" key="2">
    <source>
        <dbReference type="Proteomes" id="UP001216139"/>
    </source>
</evidence>
<dbReference type="EMBL" id="CP117167">
    <property type="protein sequence ID" value="WCT10609.1"/>
    <property type="molecule type" value="Genomic_DNA"/>
</dbReference>
<dbReference type="RefSeq" id="WP_273628799.1">
    <property type="nucleotide sequence ID" value="NZ_CP117167.1"/>
</dbReference>
<evidence type="ECO:0000313" key="1">
    <source>
        <dbReference type="EMBL" id="WCT10609.1"/>
    </source>
</evidence>